<dbReference type="InterPro" id="IPR008969">
    <property type="entry name" value="CarboxyPept-like_regulatory"/>
</dbReference>
<dbReference type="Pfam" id="PF14905">
    <property type="entry name" value="OMP_b-brl_3"/>
    <property type="match status" value="1"/>
</dbReference>
<evidence type="ECO:0000313" key="7">
    <source>
        <dbReference type="Proteomes" id="UP001216139"/>
    </source>
</evidence>
<dbReference type="InterPro" id="IPR041700">
    <property type="entry name" value="OMP_b-brl_3"/>
</dbReference>
<accession>A0ABY7T5Z4</accession>
<dbReference type="SUPFAM" id="SSF49464">
    <property type="entry name" value="Carboxypeptidase regulatory domain-like"/>
    <property type="match status" value="1"/>
</dbReference>
<dbReference type="SUPFAM" id="SSF56935">
    <property type="entry name" value="Porins"/>
    <property type="match status" value="1"/>
</dbReference>
<dbReference type="PANTHER" id="PTHR40980">
    <property type="entry name" value="PLUG DOMAIN-CONTAINING PROTEIN"/>
    <property type="match status" value="1"/>
</dbReference>
<keyword evidence="3" id="KW-0998">Cell outer membrane</keyword>
<keyword evidence="6" id="KW-0675">Receptor</keyword>
<feature type="domain" description="Outer membrane protein beta-barrel" evidence="5">
    <location>
        <begin position="386"/>
        <end position="789"/>
    </location>
</feature>
<dbReference type="InterPro" id="IPR037066">
    <property type="entry name" value="Plug_dom_sf"/>
</dbReference>
<dbReference type="RefSeq" id="WP_273629446.1">
    <property type="nucleotide sequence ID" value="NZ_CP117167.1"/>
</dbReference>
<dbReference type="Proteomes" id="UP001216139">
    <property type="component" value="Chromosome"/>
</dbReference>
<name>A0ABY7T5Z4_9SPHI</name>
<evidence type="ECO:0000259" key="5">
    <source>
        <dbReference type="Pfam" id="PF14905"/>
    </source>
</evidence>
<keyword evidence="2" id="KW-0472">Membrane</keyword>
<comment type="subcellular location">
    <subcellularLocation>
        <location evidence="1">Cell outer membrane</location>
    </subcellularLocation>
</comment>
<dbReference type="EMBL" id="CP117167">
    <property type="protein sequence ID" value="WCT11256.1"/>
    <property type="molecule type" value="Genomic_DNA"/>
</dbReference>
<dbReference type="InterPro" id="IPR036942">
    <property type="entry name" value="Beta-barrel_TonB_sf"/>
</dbReference>
<evidence type="ECO:0000256" key="4">
    <source>
        <dbReference type="SAM" id="MobiDB-lite"/>
    </source>
</evidence>
<feature type="region of interest" description="Disordered" evidence="4">
    <location>
        <begin position="800"/>
        <end position="819"/>
    </location>
</feature>
<evidence type="ECO:0000256" key="3">
    <source>
        <dbReference type="ARBA" id="ARBA00023237"/>
    </source>
</evidence>
<reference evidence="6 7" key="1">
    <citation type="submission" date="2023-02" db="EMBL/GenBank/DDBJ databases">
        <title>Genome sequence of Mucilaginibacter jinjuensis strain KACC 16571.</title>
        <authorList>
            <person name="Kim S."/>
            <person name="Heo J."/>
            <person name="Kwon S.-W."/>
        </authorList>
    </citation>
    <scope>NUCLEOTIDE SEQUENCE [LARGE SCALE GENOMIC DNA]</scope>
    <source>
        <strain evidence="6 7">KACC 16571</strain>
    </source>
</reference>
<organism evidence="6 7">
    <name type="scientific">Mucilaginibacter jinjuensis</name>
    <dbReference type="NCBI Taxonomy" id="1176721"/>
    <lineage>
        <taxon>Bacteria</taxon>
        <taxon>Pseudomonadati</taxon>
        <taxon>Bacteroidota</taxon>
        <taxon>Sphingobacteriia</taxon>
        <taxon>Sphingobacteriales</taxon>
        <taxon>Sphingobacteriaceae</taxon>
        <taxon>Mucilaginibacter</taxon>
    </lineage>
</organism>
<dbReference type="Gene3D" id="2.170.130.10">
    <property type="entry name" value="TonB-dependent receptor, plug domain"/>
    <property type="match status" value="1"/>
</dbReference>
<sequence length="819" mass="91904">MKKTFTCLLLVLFVSIVRYTYAQTKISGLQGKIINESYAAAEAATIVLIRYRDSVSMQTTLSDRNGVFVFNSIKPDKYLLQITKTGYHKIFSGPYVVSAGRIIIIDSIKMQPATVNLNEVVITEKRKYYEVKPDKTVLNLDRSILARGSSVFNILTTAPGIKTNNNGDIFLRAGLRAAIFVNGKQLRLEGDDLTSYLQSLPTADVDQVELIQNPSAKYDASGSGGIINIILKKGKNIGFNGNVTANAGYGNFGKGGTTFNGNYRSQQLNVFGGIGYKYVKTDHTINNLRNVNAGDVTTFDTRYYSTQSTPSLDYRAGADYFINPTHTIGFLIKGSAETSKFDKQTNTYMSVNGAADSTITTLSNLKRKRDFISYNLNYAGAIGHTKQMLSADADLSILNRQSNENIVSRGNPTSSPTQVFLKGPAYDNDTLHNYAPTRLINESIKVDYSTPITKTSKLEAGLKASYVKSDNTQTFAALINNVYEPVPMFTSQFNYTEKKTTAYVNYTGSSKKFNYTIGLRVEHLVSDANTPTMLHDVKRDTTAFYPSVQLDYNIGSSQQLSFIYNHRTEQPAYESLNPTVSYQDNYNYRTGNAYLRPAFVDYFQLSYAGKSNYLVSLYASTVSDFFEFSYFSQNDATKVLVTTKRNLKRVNDYGVKLALPLRLTKWWDINFNPDFSYYQFIDYQGYLNKWSKDLILDLDQNFTIGKTISATLNTHYESSVFYGLSYNKPVFIMNPGISKQVLNKAATINLSVSDLFNTYKDRYQTMYRNLDITSYDKKETRIINLSFVYNFGKRTVKGARKHTTGNSDEVKRMSGGGGN</sequence>
<proteinExistence type="predicted"/>
<keyword evidence="7" id="KW-1185">Reference proteome</keyword>
<evidence type="ECO:0000256" key="1">
    <source>
        <dbReference type="ARBA" id="ARBA00004442"/>
    </source>
</evidence>
<evidence type="ECO:0000256" key="2">
    <source>
        <dbReference type="ARBA" id="ARBA00023136"/>
    </source>
</evidence>
<gene>
    <name evidence="6" type="ORF">PQO05_21175</name>
</gene>
<dbReference type="Gene3D" id="2.40.170.20">
    <property type="entry name" value="TonB-dependent receptor, beta-barrel domain"/>
    <property type="match status" value="1"/>
</dbReference>
<protein>
    <submittedName>
        <fullName evidence="6">TonB-dependent receptor</fullName>
    </submittedName>
</protein>
<evidence type="ECO:0000313" key="6">
    <source>
        <dbReference type="EMBL" id="WCT11256.1"/>
    </source>
</evidence>
<dbReference type="PANTHER" id="PTHR40980:SF4">
    <property type="entry name" value="TONB-DEPENDENT RECEPTOR-LIKE BETA-BARREL DOMAIN-CONTAINING PROTEIN"/>
    <property type="match status" value="1"/>
</dbReference>